<reference evidence="2 3" key="1">
    <citation type="submission" date="2023-09" db="EMBL/GenBank/DDBJ databases">
        <title>Genomes of two closely related lineages of the louse Polyplax serrata with different host specificities.</title>
        <authorList>
            <person name="Martinu J."/>
            <person name="Tarabai H."/>
            <person name="Stefka J."/>
            <person name="Hypsa V."/>
        </authorList>
    </citation>
    <scope>NUCLEOTIDE SEQUENCE [LARGE SCALE GENOMIC DNA]</scope>
    <source>
        <strain evidence="2">98ZLc_SE</strain>
    </source>
</reference>
<sequence>MNLKASKIPSEMMELTQLPLDYSCPGEFDPKTFTECCNNGQCCEPALLTMPDNNSVLMVTAIIVISTCLILTVLSVVCCFWSKCPLYNTCRPSYTTNNIIVYSLGKDDPTPLMPAEGTKGGQYKPLTVKIKKMQEV</sequence>
<protein>
    <submittedName>
        <fullName evidence="2">Uncharacterized protein</fullName>
    </submittedName>
</protein>
<feature type="transmembrane region" description="Helical" evidence="1">
    <location>
        <begin position="56"/>
        <end position="81"/>
    </location>
</feature>
<keyword evidence="1" id="KW-0812">Transmembrane</keyword>
<organism evidence="2 3">
    <name type="scientific">Polyplax serrata</name>
    <name type="common">Common mouse louse</name>
    <dbReference type="NCBI Taxonomy" id="468196"/>
    <lineage>
        <taxon>Eukaryota</taxon>
        <taxon>Metazoa</taxon>
        <taxon>Ecdysozoa</taxon>
        <taxon>Arthropoda</taxon>
        <taxon>Hexapoda</taxon>
        <taxon>Insecta</taxon>
        <taxon>Pterygota</taxon>
        <taxon>Neoptera</taxon>
        <taxon>Paraneoptera</taxon>
        <taxon>Psocodea</taxon>
        <taxon>Troctomorpha</taxon>
        <taxon>Phthiraptera</taxon>
        <taxon>Anoplura</taxon>
        <taxon>Polyplacidae</taxon>
        <taxon>Polyplax</taxon>
    </lineage>
</organism>
<name>A0ABR1AID2_POLSC</name>
<comment type="caution">
    <text evidence="2">The sequence shown here is derived from an EMBL/GenBank/DDBJ whole genome shotgun (WGS) entry which is preliminary data.</text>
</comment>
<keyword evidence="1" id="KW-1133">Transmembrane helix</keyword>
<keyword evidence="1" id="KW-0472">Membrane</keyword>
<keyword evidence="3" id="KW-1185">Reference proteome</keyword>
<proteinExistence type="predicted"/>
<gene>
    <name evidence="2" type="ORF">RUM44_006462</name>
</gene>
<evidence type="ECO:0000256" key="1">
    <source>
        <dbReference type="SAM" id="Phobius"/>
    </source>
</evidence>
<evidence type="ECO:0000313" key="3">
    <source>
        <dbReference type="Proteomes" id="UP001359485"/>
    </source>
</evidence>
<accession>A0ABR1AID2</accession>
<dbReference type="EMBL" id="JAWJWF010000048">
    <property type="protein sequence ID" value="KAK6620062.1"/>
    <property type="molecule type" value="Genomic_DNA"/>
</dbReference>
<evidence type="ECO:0000313" key="2">
    <source>
        <dbReference type="EMBL" id="KAK6620062.1"/>
    </source>
</evidence>
<dbReference type="Proteomes" id="UP001359485">
    <property type="component" value="Unassembled WGS sequence"/>
</dbReference>